<name>A0AA40I6M6_CNENI</name>
<feature type="region of interest" description="Disordered" evidence="1">
    <location>
        <begin position="1"/>
        <end position="22"/>
    </location>
</feature>
<evidence type="ECO:0000313" key="2">
    <source>
        <dbReference type="EMBL" id="KAK1343467.1"/>
    </source>
</evidence>
<dbReference type="AlphaFoldDB" id="A0AA40I6M6"/>
<feature type="compositionally biased region" description="Pro residues" evidence="1">
    <location>
        <begin position="1"/>
        <end position="12"/>
    </location>
</feature>
<reference evidence="2" key="1">
    <citation type="submission" date="2023-06" db="EMBL/GenBank/DDBJ databases">
        <title>Reference genome for the Northern bat (Eptesicus nilssonii), a most northern bat species.</title>
        <authorList>
            <person name="Laine V.N."/>
            <person name="Pulliainen A.T."/>
            <person name="Lilley T.M."/>
        </authorList>
    </citation>
    <scope>NUCLEOTIDE SEQUENCE</scope>
    <source>
        <strain evidence="2">BLF_Eptnil</strain>
        <tissue evidence="2">Kidney</tissue>
    </source>
</reference>
<keyword evidence="3" id="KW-1185">Reference proteome</keyword>
<gene>
    <name evidence="2" type="ORF">QTO34_016247</name>
</gene>
<proteinExistence type="predicted"/>
<organism evidence="2 3">
    <name type="scientific">Cnephaeus nilssonii</name>
    <name type="common">Northern bat</name>
    <name type="synonym">Eptesicus nilssonii</name>
    <dbReference type="NCBI Taxonomy" id="3371016"/>
    <lineage>
        <taxon>Eukaryota</taxon>
        <taxon>Metazoa</taxon>
        <taxon>Chordata</taxon>
        <taxon>Craniata</taxon>
        <taxon>Vertebrata</taxon>
        <taxon>Euteleostomi</taxon>
        <taxon>Mammalia</taxon>
        <taxon>Eutheria</taxon>
        <taxon>Laurasiatheria</taxon>
        <taxon>Chiroptera</taxon>
        <taxon>Yangochiroptera</taxon>
        <taxon>Vespertilionidae</taxon>
        <taxon>Cnephaeus</taxon>
    </lineage>
</organism>
<feature type="compositionally biased region" description="Basic and acidic residues" evidence="1">
    <location>
        <begin position="92"/>
        <end position="107"/>
    </location>
</feature>
<feature type="compositionally biased region" description="Low complexity" evidence="1">
    <location>
        <begin position="43"/>
        <end position="52"/>
    </location>
</feature>
<evidence type="ECO:0000256" key="1">
    <source>
        <dbReference type="SAM" id="MobiDB-lite"/>
    </source>
</evidence>
<protein>
    <submittedName>
        <fullName evidence="2">Uncharacterized protein</fullName>
    </submittedName>
</protein>
<sequence>MLGPHLPPPPLGPSESRPTPCAFRIPDGSYRCLALEAEESGGEESLQGEAGLPDLEEDRVASRHGDNSIYRATSGAPELPKALGIQPPSFSREARRELQHDDRARQDWDVVKARQVMTASPSPCPGPRIPQKPGFECQLLEGAGDPALGKTGVVAAPHRAYEVETED</sequence>
<dbReference type="Proteomes" id="UP001177744">
    <property type="component" value="Unassembled WGS sequence"/>
</dbReference>
<dbReference type="EMBL" id="JAULJE010000005">
    <property type="protein sequence ID" value="KAK1343467.1"/>
    <property type="molecule type" value="Genomic_DNA"/>
</dbReference>
<feature type="region of interest" description="Disordered" evidence="1">
    <location>
        <begin position="37"/>
        <end position="107"/>
    </location>
</feature>
<comment type="caution">
    <text evidence="2">The sequence shown here is derived from an EMBL/GenBank/DDBJ whole genome shotgun (WGS) entry which is preliminary data.</text>
</comment>
<accession>A0AA40I6M6</accession>
<evidence type="ECO:0000313" key="3">
    <source>
        <dbReference type="Proteomes" id="UP001177744"/>
    </source>
</evidence>